<evidence type="ECO:0000256" key="11">
    <source>
        <dbReference type="PROSITE-ProRule" id="PRU00261"/>
    </source>
</evidence>
<keyword evidence="11" id="KW-1015">Disulfide bond</keyword>
<comment type="catalytic activity">
    <reaction evidence="1">
        <text>Random endo-hydrolysis of N-acetyl-beta-D-glucosaminide (1-&gt;4)-beta-linkages in chitin and chitodextrins.</text>
        <dbReference type="EC" id="3.2.1.14"/>
    </reaction>
</comment>
<dbReference type="PROSITE" id="PS00026">
    <property type="entry name" value="CHIT_BIND_I_1"/>
    <property type="match status" value="1"/>
</dbReference>
<feature type="disulfide bond" evidence="11">
    <location>
        <begin position="111"/>
        <end position="123"/>
    </location>
</feature>
<evidence type="ECO:0000256" key="2">
    <source>
        <dbReference type="ARBA" id="ARBA00008682"/>
    </source>
</evidence>
<dbReference type="Gene3D" id="3.80.10.10">
    <property type="entry name" value="Ribonuclease Inhibitor"/>
    <property type="match status" value="1"/>
</dbReference>
<gene>
    <name evidence="16" type="ORF">AAWM_10277</name>
</gene>
<dbReference type="PROSITE" id="PS51910">
    <property type="entry name" value="GH18_2"/>
    <property type="match status" value="1"/>
</dbReference>
<evidence type="ECO:0000259" key="15">
    <source>
        <dbReference type="PROSITE" id="PS51910"/>
    </source>
</evidence>
<evidence type="ECO:0000259" key="14">
    <source>
        <dbReference type="PROSITE" id="PS50941"/>
    </source>
</evidence>
<dbReference type="InterPro" id="IPR001579">
    <property type="entry name" value="Glyco_hydro_18_chit_AS"/>
</dbReference>
<dbReference type="SMART" id="SM00270">
    <property type="entry name" value="ChtBD1"/>
    <property type="match status" value="1"/>
</dbReference>
<dbReference type="InterPro" id="IPR001002">
    <property type="entry name" value="Chitin-bd_1"/>
</dbReference>
<evidence type="ECO:0000256" key="9">
    <source>
        <dbReference type="ARBA" id="ARBA00023295"/>
    </source>
</evidence>
<dbReference type="SUPFAM" id="SSF54556">
    <property type="entry name" value="Chitinase insertion domain"/>
    <property type="match status" value="1"/>
</dbReference>
<dbReference type="InterPro" id="IPR036861">
    <property type="entry name" value="Endochitinase-like_sf"/>
</dbReference>
<dbReference type="GO" id="GO:0000272">
    <property type="term" value="P:polysaccharide catabolic process"/>
    <property type="evidence" value="ECO:0007669"/>
    <property type="project" value="UniProtKB-KW"/>
</dbReference>
<comment type="caution">
    <text evidence="16">The sequence shown here is derived from an EMBL/GenBank/DDBJ whole genome shotgun (WGS) entry which is preliminary data.</text>
</comment>
<feature type="domain" description="GH18" evidence="15">
    <location>
        <begin position="147"/>
        <end position="501"/>
    </location>
</feature>
<name>A0A401L7B2_ASPAW</name>
<evidence type="ECO:0000313" key="16">
    <source>
        <dbReference type="EMBL" id="GCB27392.1"/>
    </source>
</evidence>
<keyword evidence="8" id="KW-0119">Carbohydrate metabolism</keyword>
<comment type="similarity">
    <text evidence="2">Belongs to the glycosyl hydrolase 18 family. Chitinase class V subfamily.</text>
</comment>
<reference evidence="16 17" key="1">
    <citation type="submission" date="2016-09" db="EMBL/GenBank/DDBJ databases">
        <title>Aspergillus awamori IFM 58123T.</title>
        <authorList>
            <person name="Kusuya Y."/>
            <person name="Shimizu M."/>
            <person name="Takahashi H."/>
            <person name="Yaguchi T."/>
        </authorList>
    </citation>
    <scope>NUCLEOTIDE SEQUENCE [LARGE SCALE GENOMIC DNA]</scope>
    <source>
        <strain evidence="16 17">IFM 58123</strain>
    </source>
</reference>
<dbReference type="Pfam" id="PF00187">
    <property type="entry name" value="Chitin_bind_1"/>
    <property type="match status" value="1"/>
</dbReference>
<feature type="compositionally biased region" description="Acidic residues" evidence="13">
    <location>
        <begin position="910"/>
        <end position="932"/>
    </location>
</feature>
<feature type="disulfide bond" evidence="11">
    <location>
        <begin position="116"/>
        <end position="130"/>
    </location>
</feature>
<keyword evidence="5 12" id="KW-0378">Hydrolase</keyword>
<evidence type="ECO:0000256" key="13">
    <source>
        <dbReference type="SAM" id="MobiDB-lite"/>
    </source>
</evidence>
<dbReference type="InterPro" id="IPR029070">
    <property type="entry name" value="Chitinase_insertion_sf"/>
</dbReference>
<evidence type="ECO:0000256" key="6">
    <source>
        <dbReference type="ARBA" id="ARBA00023024"/>
    </source>
</evidence>
<proteinExistence type="inferred from homology"/>
<dbReference type="PANTHER" id="PTHR47700">
    <property type="entry name" value="V CHITINASE, PUTATIVE (AFU_ORTHOLOGUE AFUA_6G13720)-RELATED"/>
    <property type="match status" value="1"/>
</dbReference>
<evidence type="ECO:0000256" key="5">
    <source>
        <dbReference type="ARBA" id="ARBA00022801"/>
    </source>
</evidence>
<keyword evidence="7" id="KW-0843">Virulence</keyword>
<dbReference type="GO" id="GO:0008843">
    <property type="term" value="F:endochitinase activity"/>
    <property type="evidence" value="ECO:0007669"/>
    <property type="project" value="UniProtKB-EC"/>
</dbReference>
<keyword evidence="10" id="KW-0624">Polysaccharide degradation</keyword>
<evidence type="ECO:0000256" key="7">
    <source>
        <dbReference type="ARBA" id="ARBA00023026"/>
    </source>
</evidence>
<dbReference type="SUPFAM" id="SSF51445">
    <property type="entry name" value="(Trans)glycosidases"/>
    <property type="match status" value="1"/>
</dbReference>
<sequence>MLLKVSPTPSGLVSHDQGSNCAHHSGLADTGTVELEKITAEQTASQTVIMRPRQNAVQQSRALRDAAPNLESVDTVLTVYCGKENCVANCERTSECDPGNWGLEYSSSSTCPLNVCCSKYGFCGTTEEFCGDKKVKRPSCVPSQRLRRVVGYYEGWATTRPCKTFWPEQIPKGVYTHLNYAFATIDPITFEVLPPTALEAKLMTRLTSLKDHDPGLRVNIAIGGWSFNDPGTTASVFTQLAASEDNQMKFFRSLASFMATYNFDGVDIDWEYPVDSDRSGRKEDFQNFPKFMLNLKNALKGTGGRDELSLTLPTSYWYLRNFDIKALAKSVDYFNYMSYDLHGTWDKGNKWTGEYLDAHTNLTEITDSLDLLWRNDISPDKVVMGVAFYSRAFTVEDTKCMDPGCRFVSGSDPGECSRQTGILMNSELDDIRANKSLTPSLDKEAAVQILKWGNQWASYDDKTTFKLRIDFAKKTCLGGIMVWAVSHDTYDGAYSSALASISPQIKPIKKLQVSPNGLTVTRDERIRQCKWTSCGQTCPSDYVAISRSDPKYRKGELMLDSIRCPKGASHTLCCPKEDVPKCGWYTHNNGNCSPDCPSGYFEIGSISSNGLCHHDYEAACCESNKDSTGLYNTLQWSEAPMCDWGECPVVDDKKSTTLALATAGSGDAVCNVRSFSWDDGIAVQERKLCYDSTQDKKTWDNCDWYDSVDSPPKGKPDDYCVDSCPSDMVRLATYRYDKNCAGGVRAFCCTDNYYTSKSQTNPEMADFRSSLNNYLEDGTCSMGESASLSRRDVFGRDTDKYEDLQFLIPLLYTLLVKNDTDLNAKEKLEAGYWDDWAKSNSLTGLVLSTLRSFVRQTRLWYEMGGKYVAQNILCRPTTWNDMAQQKSVPVCQGDPCDEGADPDLCRTAELDGETDYDDDDDDGSSSSDEDDGTLDKRMLSAPSHGTLEKRAAPKTYKVWCAGTGDWVDGLKIKPVYYPSAGRWQPTDVQYKEARTYQSRTDCANPLVDPMEKDGNNYDTEHVLELQMVPMFFRFATTGELTSGRTASFQPIDCTFFLPTSQGGIDFLHQSVMPKAEIYPGDPYEDRRAKSPEFRIMAALGTSKNKENFYLLEKAVNGMKARIFRNVDLVDQTKWAGFIEDTSNPGIPLKEIKAAIAVWHYLNDQDVKDSFVELVSHLREVWVEVDSRFNNNQPLFLPAWDEWWHDYIEYQVERTSTWITNGIAAMRKVWSDESHDNDPAKLIVLAALSELEAFEVEITTFVFQLPLYPSLPIPSKIMPTVDCLPVEVRRRICLSVRDYSWHDLSALSRASKEWHDFAATELYRHLRLAFSDRTDLQNDMSELRTDGLGRQYLRYARTLELVCLKKPGLETKTAKCLWQQKNWANEYVLFNPLASIDTLLQDSLLETRDVSLQFLTWTLAYYRQEDWEPIIDLLSRLQHLRLLSYAVLNMFPTCLFQALQQLHPACQLDVWTSQSPTLDLPGLGRSHRCVGKQFKEPFDLNILRSSALRTLKAVYTVGQDPEQGWIHNDEAFSFIFTAPNLKHLLVDEMPARRDNPIMKVKREWQEFASQAKPSRASPCIDTLTFINGDPHHPYERILLNISTMVDLSRLRSLDVAVNSEPAMLSKAASILGHLERLYVHMVPWNKQRITDWYNDPEGSTWDDEEMISAVQAFRPLRFLCLRGLRNFSSLSRILSSHHSLEGLSLEGSDRHPRTPPDGFKYPIFNSEHIRSIAKLCPRLEELRMPLQRSQGNAQECEIYKALGQLSRIHTVYLDLDCDPRSSPQEDEMPSPSCLREILINSAIDESLVTEIFKLVFFHQQTRKIKNLRVNLVGADGFSRELEHVIRQLARSFLVTRNDFYLTTDELVEVKEIGGVAWQLWREDEIGYSGPVHIPRDIKEVLEEFWPLQSDRNRSKKWKEFPLLVRSFPLESMH</sequence>
<dbReference type="GO" id="GO:0008061">
    <property type="term" value="F:chitin binding"/>
    <property type="evidence" value="ECO:0007669"/>
    <property type="project" value="UniProtKB-UniRule"/>
</dbReference>
<evidence type="ECO:0000256" key="4">
    <source>
        <dbReference type="ARBA" id="ARBA00022669"/>
    </source>
</evidence>
<dbReference type="InterPro" id="IPR017853">
    <property type="entry name" value="GH"/>
</dbReference>
<dbReference type="InterPro" id="IPR018371">
    <property type="entry name" value="Chitin-binding_1_CS"/>
</dbReference>
<evidence type="ECO:0000256" key="3">
    <source>
        <dbReference type="ARBA" id="ARBA00012729"/>
    </source>
</evidence>
<dbReference type="EMBL" id="BDHI01000028">
    <property type="protein sequence ID" value="GCB27392.1"/>
    <property type="molecule type" value="Genomic_DNA"/>
</dbReference>
<comment type="caution">
    <text evidence="11">Lacks conserved residue(s) required for the propagation of feature annotation.</text>
</comment>
<evidence type="ECO:0000256" key="1">
    <source>
        <dbReference type="ARBA" id="ARBA00000822"/>
    </source>
</evidence>
<dbReference type="InterPro" id="IPR053214">
    <property type="entry name" value="LysM12-like"/>
</dbReference>
<dbReference type="STRING" id="105351.A0A401L7B2"/>
<feature type="domain" description="Chitin-binding type-1" evidence="14">
    <location>
        <begin position="93"/>
        <end position="142"/>
    </location>
</feature>
<keyword evidence="17" id="KW-1185">Reference proteome</keyword>
<dbReference type="CDD" id="cd00035">
    <property type="entry name" value="ChtBD1"/>
    <property type="match status" value="1"/>
</dbReference>
<dbReference type="InterPro" id="IPR032675">
    <property type="entry name" value="LRR_dom_sf"/>
</dbReference>
<dbReference type="GO" id="GO:0006032">
    <property type="term" value="P:chitin catabolic process"/>
    <property type="evidence" value="ECO:0007669"/>
    <property type="project" value="UniProtKB-KW"/>
</dbReference>
<evidence type="ECO:0000256" key="8">
    <source>
        <dbReference type="ARBA" id="ARBA00023277"/>
    </source>
</evidence>
<dbReference type="Proteomes" id="UP000286921">
    <property type="component" value="Unassembled WGS sequence"/>
</dbReference>
<keyword evidence="9 12" id="KW-0326">Glycosidase</keyword>
<dbReference type="InterPro" id="IPR001223">
    <property type="entry name" value="Glyco_hydro18_cat"/>
</dbReference>
<evidence type="ECO:0000313" key="17">
    <source>
        <dbReference type="Proteomes" id="UP000286921"/>
    </source>
</evidence>
<keyword evidence="6" id="KW-0146">Chitin degradation</keyword>
<dbReference type="PANTHER" id="PTHR47700:SF2">
    <property type="entry name" value="CHITINASE"/>
    <property type="match status" value="1"/>
</dbReference>
<dbReference type="SUPFAM" id="SSF52047">
    <property type="entry name" value="RNI-like"/>
    <property type="match status" value="1"/>
</dbReference>
<dbReference type="Pfam" id="PF00704">
    <property type="entry name" value="Glyco_hydro_18"/>
    <property type="match status" value="1"/>
</dbReference>
<dbReference type="PROSITE" id="PS50941">
    <property type="entry name" value="CHIT_BIND_I_2"/>
    <property type="match status" value="1"/>
</dbReference>
<organism evidence="16 17">
    <name type="scientific">Aspergillus awamori</name>
    <name type="common">Black koji mold</name>
    <dbReference type="NCBI Taxonomy" id="105351"/>
    <lineage>
        <taxon>Eukaryota</taxon>
        <taxon>Fungi</taxon>
        <taxon>Dikarya</taxon>
        <taxon>Ascomycota</taxon>
        <taxon>Pezizomycotina</taxon>
        <taxon>Eurotiomycetes</taxon>
        <taxon>Eurotiomycetidae</taxon>
        <taxon>Eurotiales</taxon>
        <taxon>Aspergillaceae</taxon>
        <taxon>Aspergillus</taxon>
    </lineage>
</organism>
<accession>A0A401L7B2</accession>
<dbReference type="PROSITE" id="PS01095">
    <property type="entry name" value="GH18_1"/>
    <property type="match status" value="1"/>
</dbReference>
<evidence type="ECO:0000256" key="12">
    <source>
        <dbReference type="RuleBase" id="RU000489"/>
    </source>
</evidence>
<dbReference type="Gene3D" id="3.10.50.10">
    <property type="match status" value="1"/>
</dbReference>
<dbReference type="SUPFAM" id="SSF57016">
    <property type="entry name" value="Plant lectins/antimicrobial peptides"/>
    <property type="match status" value="1"/>
</dbReference>
<dbReference type="Gene3D" id="3.20.20.80">
    <property type="entry name" value="Glycosidases"/>
    <property type="match status" value="1"/>
</dbReference>
<protein>
    <recommendedName>
        <fullName evidence="3">chitinase</fullName>
        <ecNumber evidence="3">3.2.1.14</ecNumber>
    </recommendedName>
</protein>
<dbReference type="InterPro" id="IPR011583">
    <property type="entry name" value="Chitinase_II/V-like_cat"/>
</dbReference>
<dbReference type="Gene3D" id="3.30.60.10">
    <property type="entry name" value="Endochitinase-like"/>
    <property type="match status" value="1"/>
</dbReference>
<dbReference type="EC" id="3.2.1.14" evidence="3"/>
<dbReference type="SMART" id="SM00636">
    <property type="entry name" value="Glyco_18"/>
    <property type="match status" value="1"/>
</dbReference>
<evidence type="ECO:0000256" key="10">
    <source>
        <dbReference type="ARBA" id="ARBA00023326"/>
    </source>
</evidence>
<keyword evidence="4 11" id="KW-0147">Chitin-binding</keyword>
<feature type="region of interest" description="Disordered" evidence="13">
    <location>
        <begin position="910"/>
        <end position="946"/>
    </location>
</feature>